<accession>A0ABS6TEH4</accession>
<evidence type="ECO:0000313" key="2">
    <source>
        <dbReference type="Proteomes" id="UP000774130"/>
    </source>
</evidence>
<reference evidence="1 2" key="1">
    <citation type="submission" date="2021-06" db="EMBL/GenBank/DDBJ databases">
        <title>Enterococcus alishanensis sp. nov., a novel lactic acid bacterium isolated from fresh coffee beans.</title>
        <authorList>
            <person name="Chen Y.-S."/>
        </authorList>
    </citation>
    <scope>NUCLEOTIDE SEQUENCE [LARGE SCALE GENOMIC DNA]</scope>
    <source>
        <strain evidence="1 2">ALS3</strain>
    </source>
</reference>
<name>A0ABS6TEH4_9ENTE</name>
<dbReference type="EMBL" id="JAHUZB010000004">
    <property type="protein sequence ID" value="MBV7391304.1"/>
    <property type="molecule type" value="Genomic_DNA"/>
</dbReference>
<evidence type="ECO:0000313" key="1">
    <source>
        <dbReference type="EMBL" id="MBV7391304.1"/>
    </source>
</evidence>
<comment type="caution">
    <text evidence="1">The sequence shown here is derived from an EMBL/GenBank/DDBJ whole genome shotgun (WGS) entry which is preliminary data.</text>
</comment>
<dbReference type="RefSeq" id="WP_218326450.1">
    <property type="nucleotide sequence ID" value="NZ_JAHUZB010000004.1"/>
</dbReference>
<proteinExistence type="predicted"/>
<gene>
    <name evidence="1" type="ORF">KUA55_11495</name>
</gene>
<dbReference type="Proteomes" id="UP000774130">
    <property type="component" value="Unassembled WGS sequence"/>
</dbReference>
<sequence length="105" mass="11779">MNQEKWQMVLANFDELSFIDTGFYRIRETENGYKIAYLAPGPCGEKVQNPEITLEKNSDGVNPVSLIDLESTPIVRLQAADQEQLLVATDALLDKFLQAKALTFS</sequence>
<protein>
    <submittedName>
        <fullName evidence="1">Uncharacterized protein</fullName>
    </submittedName>
</protein>
<organism evidence="1 2">
    <name type="scientific">Enterococcus alishanensis</name>
    <dbReference type="NCBI Taxonomy" id="1303817"/>
    <lineage>
        <taxon>Bacteria</taxon>
        <taxon>Bacillati</taxon>
        <taxon>Bacillota</taxon>
        <taxon>Bacilli</taxon>
        <taxon>Lactobacillales</taxon>
        <taxon>Enterococcaceae</taxon>
        <taxon>Enterococcus</taxon>
    </lineage>
</organism>
<keyword evidence="2" id="KW-1185">Reference proteome</keyword>